<comment type="similarity">
    <text evidence="4">Belongs to the BPG-independent phosphoglycerate mutase family. A-PGAM subfamily.</text>
</comment>
<dbReference type="InterPro" id="IPR004456">
    <property type="entry name" value="Pglycerate_mutase_ApgM"/>
</dbReference>
<sequence length="417" mass="45076">MERIKLLQELVIKNQSKILFWVFDGIGGLPHPETGKTELETANIPAIDAFARSASCGGLVPHGAGVTPGSGPGHLSLFGYPLDQFDLPRGVLEVLGAEDVFHGGELVQGVEIQAGDLAMRGNFATLEHRGDKAVISDRRANKIATPESRRVCELLSRELSVEGYEVYVYPGKEHRFALLLRGPGLVGGLSDADPQKSGVPPKPVEAEHPEAERSAALVNEIIAQATRILADEPEANTVLLRGIGAAPKIPTLEELYGIKAAAIATYPMYKGIARLVGMDVLDVGSMEHADEVKALEEAFDDYDFFYLHIKETDGYAHVFDFDGKVGVFESCDPLFKKVTEMGFDVIALTGDHCTPAVLGDHSWHPIPTALWSKTVLGGGVEAFSEREVLRGTMGLRASRDLLPLALAEARRFNKFGA</sequence>
<evidence type="ECO:0000256" key="3">
    <source>
        <dbReference type="ARBA" id="ARBA00004921"/>
    </source>
</evidence>
<dbReference type="Pfam" id="PF10143">
    <property type="entry name" value="PhosphMutase"/>
    <property type="match status" value="1"/>
</dbReference>
<dbReference type="OrthoDB" id="9804453at2"/>
<protein>
    <submittedName>
        <fullName evidence="7">Phosphoglycerate mutase</fullName>
    </submittedName>
</protein>
<feature type="domain" description="Metalloenzyme" evidence="6">
    <location>
        <begin position="17"/>
        <end position="393"/>
    </location>
</feature>
<dbReference type="SUPFAM" id="SSF53649">
    <property type="entry name" value="Alkaline phosphatase-like"/>
    <property type="match status" value="1"/>
</dbReference>
<dbReference type="RefSeq" id="WP_111729052.1">
    <property type="nucleotide sequence ID" value="NZ_QHKO01000002.1"/>
</dbReference>
<dbReference type="Gene3D" id="3.30.70.2130">
    <property type="entry name" value="Metalloenzyme domain"/>
    <property type="match status" value="1"/>
</dbReference>
<dbReference type="Pfam" id="PF01676">
    <property type="entry name" value="Metalloenzyme"/>
    <property type="match status" value="1"/>
</dbReference>
<evidence type="ECO:0000313" key="8">
    <source>
        <dbReference type="Proteomes" id="UP000249169"/>
    </source>
</evidence>
<evidence type="ECO:0000256" key="1">
    <source>
        <dbReference type="ARBA" id="ARBA00000370"/>
    </source>
</evidence>
<dbReference type="GO" id="GO:0046872">
    <property type="term" value="F:metal ion binding"/>
    <property type="evidence" value="ECO:0007669"/>
    <property type="project" value="InterPro"/>
</dbReference>
<dbReference type="InterPro" id="IPR006124">
    <property type="entry name" value="Metalloenzyme"/>
</dbReference>
<evidence type="ECO:0000259" key="6">
    <source>
        <dbReference type="Pfam" id="PF01676"/>
    </source>
</evidence>
<evidence type="ECO:0000256" key="5">
    <source>
        <dbReference type="ARBA" id="ARBA00023152"/>
    </source>
</evidence>
<gene>
    <name evidence="7" type="ORF">DL240_06470</name>
</gene>
<dbReference type="InterPro" id="IPR042253">
    <property type="entry name" value="Pglycerate_mutase_ApgM_sf"/>
</dbReference>
<dbReference type="AlphaFoldDB" id="A0A328C9Y4"/>
<dbReference type="EMBL" id="QHKO01000002">
    <property type="protein sequence ID" value="RAL23794.1"/>
    <property type="molecule type" value="Genomic_DNA"/>
</dbReference>
<dbReference type="InterPro" id="IPR017850">
    <property type="entry name" value="Alkaline_phosphatase_core_sf"/>
</dbReference>
<accession>A0A328C9Y4</accession>
<comment type="catalytic activity">
    <reaction evidence="1">
        <text>(2R)-2-phosphoglycerate = (2R)-3-phosphoglycerate</text>
        <dbReference type="Rhea" id="RHEA:15901"/>
        <dbReference type="ChEBI" id="CHEBI:58272"/>
        <dbReference type="ChEBI" id="CHEBI:58289"/>
        <dbReference type="EC" id="5.4.2.12"/>
    </reaction>
</comment>
<evidence type="ECO:0000313" key="7">
    <source>
        <dbReference type="EMBL" id="RAL23794.1"/>
    </source>
</evidence>
<evidence type="ECO:0000256" key="2">
    <source>
        <dbReference type="ARBA" id="ARBA00002315"/>
    </source>
</evidence>
<comment type="pathway">
    <text evidence="3">Carbohydrate degradation.</text>
</comment>
<comment type="function">
    <text evidence="2">Catalyzes the interconversion of 2-phosphoglycerate and 3-phosphoglycerate.</text>
</comment>
<organism evidence="7 8">
    <name type="scientific">Lujinxingia litoralis</name>
    <dbReference type="NCBI Taxonomy" id="2211119"/>
    <lineage>
        <taxon>Bacteria</taxon>
        <taxon>Deltaproteobacteria</taxon>
        <taxon>Bradymonadales</taxon>
        <taxon>Lujinxingiaceae</taxon>
        <taxon>Lujinxingia</taxon>
    </lineage>
</organism>
<dbReference type="PANTHER" id="PTHR31209">
    <property type="entry name" value="COFACTOR-INDEPENDENT PHOSPHOGLYCERATE MUTASE"/>
    <property type="match status" value="1"/>
</dbReference>
<reference evidence="7 8" key="1">
    <citation type="submission" date="2018-05" db="EMBL/GenBank/DDBJ databases">
        <title>Lujinxingia marina gen. nov. sp. nov., a new facultative anaerobic member of the class Deltaproteobacteria, and proposal of Lujinxingaceae fam. nov.</title>
        <authorList>
            <person name="Li C.-M."/>
        </authorList>
    </citation>
    <scope>NUCLEOTIDE SEQUENCE [LARGE SCALE GENOMIC DNA]</scope>
    <source>
        <strain evidence="7 8">B210</strain>
    </source>
</reference>
<name>A0A328C9Y4_9DELT</name>
<dbReference type="GO" id="GO:0004619">
    <property type="term" value="F:phosphoglycerate mutase activity"/>
    <property type="evidence" value="ECO:0007669"/>
    <property type="project" value="UniProtKB-EC"/>
</dbReference>
<evidence type="ECO:0000256" key="4">
    <source>
        <dbReference type="ARBA" id="ARBA00005524"/>
    </source>
</evidence>
<dbReference type="Gene3D" id="3.40.720.10">
    <property type="entry name" value="Alkaline Phosphatase, subunit A"/>
    <property type="match status" value="2"/>
</dbReference>
<comment type="caution">
    <text evidence="7">The sequence shown here is derived from an EMBL/GenBank/DDBJ whole genome shotgun (WGS) entry which is preliminary data.</text>
</comment>
<proteinExistence type="inferred from homology"/>
<dbReference type="PIRSF" id="PIRSF006392">
    <property type="entry name" value="IPGAM_arch"/>
    <property type="match status" value="1"/>
</dbReference>
<dbReference type="Proteomes" id="UP000249169">
    <property type="component" value="Unassembled WGS sequence"/>
</dbReference>
<dbReference type="PANTHER" id="PTHR31209:SF0">
    <property type="entry name" value="METALLOENZYME DOMAIN-CONTAINING PROTEIN"/>
    <property type="match status" value="1"/>
</dbReference>
<dbReference type="GO" id="GO:0006096">
    <property type="term" value="P:glycolytic process"/>
    <property type="evidence" value="ECO:0007669"/>
    <property type="project" value="UniProtKB-KW"/>
</dbReference>
<keyword evidence="8" id="KW-1185">Reference proteome</keyword>
<keyword evidence="5" id="KW-0324">Glycolysis</keyword>
<dbReference type="CDD" id="cd16011">
    <property type="entry name" value="iPGM_like"/>
    <property type="match status" value="1"/>
</dbReference>